<name>A0A1F4TRN4_UNCSA</name>
<evidence type="ECO:0000313" key="3">
    <source>
        <dbReference type="EMBL" id="OGC35414.1"/>
    </source>
</evidence>
<proteinExistence type="predicted"/>
<dbReference type="InterPro" id="IPR010982">
    <property type="entry name" value="Lambda_DNA-bd_dom_sf"/>
</dbReference>
<feature type="domain" description="HTH cro/C1-type" evidence="2">
    <location>
        <begin position="14"/>
        <end position="68"/>
    </location>
</feature>
<gene>
    <name evidence="3" type="ORF">A2462_02575</name>
</gene>
<dbReference type="Gene3D" id="1.10.260.40">
    <property type="entry name" value="lambda repressor-like DNA-binding domains"/>
    <property type="match status" value="1"/>
</dbReference>
<dbReference type="PANTHER" id="PTHR46797:SF24">
    <property type="entry name" value="DNA-BINDING PHAGE PROTEIN"/>
    <property type="match status" value="1"/>
</dbReference>
<dbReference type="GO" id="GO:0003677">
    <property type="term" value="F:DNA binding"/>
    <property type="evidence" value="ECO:0007669"/>
    <property type="project" value="UniProtKB-KW"/>
</dbReference>
<dbReference type="SUPFAM" id="SSF47413">
    <property type="entry name" value="lambda repressor-like DNA-binding domains"/>
    <property type="match status" value="1"/>
</dbReference>
<evidence type="ECO:0000313" key="4">
    <source>
        <dbReference type="Proteomes" id="UP000177309"/>
    </source>
</evidence>
<comment type="caution">
    <text evidence="3">The sequence shown here is derived from an EMBL/GenBank/DDBJ whole genome shotgun (WGS) entry which is preliminary data.</text>
</comment>
<dbReference type="GO" id="GO:0003700">
    <property type="term" value="F:DNA-binding transcription factor activity"/>
    <property type="evidence" value="ECO:0007669"/>
    <property type="project" value="TreeGrafter"/>
</dbReference>
<dbReference type="GO" id="GO:0005829">
    <property type="term" value="C:cytosol"/>
    <property type="evidence" value="ECO:0007669"/>
    <property type="project" value="TreeGrafter"/>
</dbReference>
<organism evidence="3 4">
    <name type="scientific">candidate division WOR-1 bacterium RIFOXYC2_FULL_41_25</name>
    <dbReference type="NCBI Taxonomy" id="1802586"/>
    <lineage>
        <taxon>Bacteria</taxon>
        <taxon>Bacillati</taxon>
        <taxon>Saganbacteria</taxon>
    </lineage>
</organism>
<dbReference type="PROSITE" id="PS50943">
    <property type="entry name" value="HTH_CROC1"/>
    <property type="match status" value="1"/>
</dbReference>
<evidence type="ECO:0000259" key="2">
    <source>
        <dbReference type="PROSITE" id="PS50943"/>
    </source>
</evidence>
<sequence length="267" mass="30809">MAHKINPKELAARLKALREKAGLSQEEISSRLDISRTSISQIENNERGVSSLELAAFSEVFKVSTDYILGLAAEPEVILPKEDDHLPKQSLRLSVPRLKLEKFKQVLLYLLEHCAGKPNIGETVLYKLLYFIDFNYYETYEEQLTGATYIKNTYGPTPIEFIKIIDQMEDKGEIRTIKDKYYDYPQKRYLPLVKADLSQLKASEKEIIDKVLMAHSDKTAAEISNYSHEDVPWKATKDKDTIDYELVFYRTPAYSVRSYPSEDSDEF</sequence>
<dbReference type="AlphaFoldDB" id="A0A1F4TRN4"/>
<keyword evidence="1" id="KW-0238">DNA-binding</keyword>
<dbReference type="Pfam" id="PF13274">
    <property type="entry name" value="SocA_Panacea"/>
    <property type="match status" value="1"/>
</dbReference>
<dbReference type="InterPro" id="IPR050807">
    <property type="entry name" value="TransReg_Diox_bact_type"/>
</dbReference>
<protein>
    <submittedName>
        <fullName evidence="3">Repressor protein</fullName>
    </submittedName>
</protein>
<dbReference type="InterPro" id="IPR001387">
    <property type="entry name" value="Cro/C1-type_HTH"/>
</dbReference>
<dbReference type="InterPro" id="IPR025272">
    <property type="entry name" value="SocA_Panacea"/>
</dbReference>
<dbReference type="Proteomes" id="UP000177309">
    <property type="component" value="Unassembled WGS sequence"/>
</dbReference>
<dbReference type="CDD" id="cd00093">
    <property type="entry name" value="HTH_XRE"/>
    <property type="match status" value="1"/>
</dbReference>
<dbReference type="Pfam" id="PF01381">
    <property type="entry name" value="HTH_3"/>
    <property type="match status" value="1"/>
</dbReference>
<dbReference type="PANTHER" id="PTHR46797">
    <property type="entry name" value="HTH-TYPE TRANSCRIPTIONAL REGULATOR"/>
    <property type="match status" value="1"/>
</dbReference>
<accession>A0A1F4TRN4</accession>
<dbReference type="SMART" id="SM00530">
    <property type="entry name" value="HTH_XRE"/>
    <property type="match status" value="1"/>
</dbReference>
<evidence type="ECO:0000256" key="1">
    <source>
        <dbReference type="ARBA" id="ARBA00023125"/>
    </source>
</evidence>
<reference evidence="3 4" key="1">
    <citation type="journal article" date="2016" name="Nat. Commun.">
        <title>Thousands of microbial genomes shed light on interconnected biogeochemical processes in an aquifer system.</title>
        <authorList>
            <person name="Anantharaman K."/>
            <person name="Brown C.T."/>
            <person name="Hug L.A."/>
            <person name="Sharon I."/>
            <person name="Castelle C.J."/>
            <person name="Probst A.J."/>
            <person name="Thomas B.C."/>
            <person name="Singh A."/>
            <person name="Wilkins M.J."/>
            <person name="Karaoz U."/>
            <person name="Brodie E.L."/>
            <person name="Williams K.H."/>
            <person name="Hubbard S.S."/>
            <person name="Banfield J.F."/>
        </authorList>
    </citation>
    <scope>NUCLEOTIDE SEQUENCE [LARGE SCALE GENOMIC DNA]</scope>
</reference>
<dbReference type="EMBL" id="MEUI01000002">
    <property type="protein sequence ID" value="OGC35414.1"/>
    <property type="molecule type" value="Genomic_DNA"/>
</dbReference>